<accession>A0ABR7LPC2</accession>
<comment type="caution">
    <text evidence="2">The sequence shown here is derived from an EMBL/GenBank/DDBJ whole genome shotgun (WGS) entry which is preliminary data.</text>
</comment>
<feature type="transmembrane region" description="Helical" evidence="1">
    <location>
        <begin position="67"/>
        <end position="86"/>
    </location>
</feature>
<keyword evidence="1" id="KW-1133">Transmembrane helix</keyword>
<gene>
    <name evidence="2" type="ORF">HKK74_14485</name>
</gene>
<organism evidence="2 3">
    <name type="scientific">Actinomadura alba</name>
    <dbReference type="NCBI Taxonomy" id="406431"/>
    <lineage>
        <taxon>Bacteria</taxon>
        <taxon>Bacillati</taxon>
        <taxon>Actinomycetota</taxon>
        <taxon>Actinomycetes</taxon>
        <taxon>Streptosporangiales</taxon>
        <taxon>Thermomonosporaceae</taxon>
        <taxon>Actinomadura</taxon>
    </lineage>
</organism>
<evidence type="ECO:0000313" key="2">
    <source>
        <dbReference type="EMBL" id="MBC6466702.1"/>
    </source>
</evidence>
<evidence type="ECO:0000256" key="1">
    <source>
        <dbReference type="SAM" id="Phobius"/>
    </source>
</evidence>
<feature type="transmembrane region" description="Helical" evidence="1">
    <location>
        <begin position="164"/>
        <end position="184"/>
    </location>
</feature>
<feature type="transmembrane region" description="Helical" evidence="1">
    <location>
        <begin position="92"/>
        <end position="111"/>
    </location>
</feature>
<reference evidence="2 3" key="1">
    <citation type="submission" date="2020-06" db="EMBL/GenBank/DDBJ databases">
        <title>Actinomadura xiongansis sp. nov., isolated from soil of Baiyangdian.</title>
        <authorList>
            <person name="Zhang X."/>
        </authorList>
    </citation>
    <scope>NUCLEOTIDE SEQUENCE [LARGE SCALE GENOMIC DNA]</scope>
    <source>
        <strain evidence="2 3">HBUM206468</strain>
    </source>
</reference>
<name>A0ABR7LPC2_9ACTN</name>
<dbReference type="EMBL" id="JABVEC010000009">
    <property type="protein sequence ID" value="MBC6466702.1"/>
    <property type="molecule type" value="Genomic_DNA"/>
</dbReference>
<evidence type="ECO:0000313" key="3">
    <source>
        <dbReference type="Proteomes" id="UP000805614"/>
    </source>
</evidence>
<sequence length="329" mass="35671">METGSWSPPIPRGSVAVDAWKRLDRRTRRDLLRSAAAHPDPSVAAVAVGYARTNLGGRWWLRSLRSLWSIPVTFGVATLLVVSGSVPRWPQLSALVFASCAVAFFWDVVRLTRLRLAFIRMENANAPSLLAGETVTSTIGRAEPAGVGVGVGESLTVRYSRKTLVSWYAGVAVPWVAAVAVSLVEEEIFLYVPAIVAAILLTLVLAYFAILAIMGLRPGRGAAVLDRQGISSLLLDVRVSWQEVAEVRVLPQRTTALTKTRHRVVAFVLADPEPVLARMGRGKAKGARLDLRYYGSPLSLADQMLDHSVEQIAAAVQALTSVPVRRFDG</sequence>
<proteinExistence type="predicted"/>
<dbReference type="Proteomes" id="UP000805614">
    <property type="component" value="Unassembled WGS sequence"/>
</dbReference>
<evidence type="ECO:0008006" key="4">
    <source>
        <dbReference type="Google" id="ProtNLM"/>
    </source>
</evidence>
<keyword evidence="1" id="KW-0472">Membrane</keyword>
<feature type="transmembrane region" description="Helical" evidence="1">
    <location>
        <begin position="190"/>
        <end position="213"/>
    </location>
</feature>
<dbReference type="RefSeq" id="WP_187243712.1">
    <property type="nucleotide sequence ID" value="NZ_BAAAOK010000013.1"/>
</dbReference>
<keyword evidence="1" id="KW-0812">Transmembrane</keyword>
<protein>
    <recommendedName>
        <fullName evidence="4">PH domain-containing protein</fullName>
    </recommendedName>
</protein>
<keyword evidence="3" id="KW-1185">Reference proteome</keyword>